<dbReference type="EC" id="2.3.1.94" evidence="13"/>
<dbReference type="InterPro" id="IPR006162">
    <property type="entry name" value="Ppantetheine_attach_site"/>
</dbReference>
<dbReference type="GO" id="GO:0033068">
    <property type="term" value="P:macrolide biosynthetic process"/>
    <property type="evidence" value="ECO:0007669"/>
    <property type="project" value="UniProtKB-ARBA"/>
</dbReference>
<dbReference type="GO" id="GO:0008270">
    <property type="term" value="F:zinc ion binding"/>
    <property type="evidence" value="ECO:0007669"/>
    <property type="project" value="InterPro"/>
</dbReference>
<feature type="active site" description="Proton acceptor; for dehydratase activity" evidence="14">
    <location>
        <position position="3788"/>
    </location>
</feature>
<dbReference type="FunFam" id="1.10.1200.10:FF:000007">
    <property type="entry name" value="Probable polyketide synthase pks17"/>
    <property type="match status" value="3"/>
</dbReference>
<sequence length="4882" mass="511435">MTDEKKYLEYLKRLTADLRQARRRLRVAEDRPHEPIAIVGMACRYPGGVNSPEQLWDLVAQGRDGVSPFPTDRGWDVVFDDDPDAPGTSYAREGGFVHTAAEFDATLFGISPREAVAMDPQQRILLETAWEAVERSGFDPLSLRGSRTGVFIGSSSSAYGAGLRELPPGAEGHLLTGNAPSVVSGRVAYTLGLEGPAVTVDTACSSSLVALHLAVQALRAGECDLALTGGVTVMTSPGIFTEFSRQKGLAADGRCKAFAAAADGTGWAEGAGVLVVERLADAKARGHRILAVVRGTAVNSDGASNGLTAPNGPSQERVIRAALANARLTPADVDAVEAHGTGTTLGDPIEAQALLATYGQERDRPLRLGSVKSNLGHSQAAAGAAGIIKVVEALRHELLPKTLHVDAPTPHVDWAAGAVELLTEPSPWPRDPERPRRVGVSSFSVSGTNAHIVLEEADQEAEVEPVDPPAVVAWPVAARTGEALRAAAADLSRVDARPVDVAWSLATGRADLEHRAVVVGSSTDELRAGLAAVARGESAVDVVTGVARAEVAPVFVFPGQGSQWLGMATGLLATSPVFAARMAECAHALAGHVDWSLLDVVRADDSNRGDSQSGDLDRVDLDRVDVVQPVLWAVMVSLAELWRSVGVTPAAVIGHSQGEIAAAVVAGALSLEDGARVVALRSQAIAEVLGGTGGMVSVALPHDEAAVLVERWPGVSVAAVNGPLSTVVSGDVAGLDELLAHCEDAGVRARRVPVDYASHSAHVERLRDRLDFAGLTPRTAQVPFYSAVTGDVIDTAELDSDYWYRNLRETVRFDKASSAALAAGHTVFIEVSAHPVLTVGLQETLAQTGAALATLRRDEGGLRRWLTAVAEAHVAGVRVDWSVFAAGGAQVDLPTYPFQRQHYWLSAPVVAAESWRYRVDWKPITPRTGATGTWAVVRTEAVDGQWCLDALAARGVEAVEIVLADDDLDRWTLAERMREVGYPDGVLSLLAFDDRPHVDDDAVTVGVGGTLTLVQALGDAGVTAPLWCVTRGLDDPVQAQVWGLGRVAALEVPTRWGGLVDLSPGADPAALVAALGGDEDQVVVRGSSLFGRRLERSAEPRPTAPLTLSGPVLVTGGTGALGASVARWLVGRGASVVLASRRGIDAPGAAELSAELNAPVVTCDVADRASLEAALAEHPVVGVVHAAGVDHSVPLDETDVAEFADGLRAKVLGAAHLDELLGDAELFVLFSSIAGVWGSGNQASYAAANAYLDALAEARQARGLKATSIAWGAWADAGMATRGGAGEYLRRRGINPMSPQRYLAGLAAAVDAGETAVTIADIDWTRFVPTFTTSRPSPLLAAFAPDVVVASDVPDGAPLVQALADRTPAERRRLVVDAVRHETAVVLGYPDPVDSDRPFKDLGVDSVTAVEVRNRLTAATGIGLAATVVFDYPNPVALADHVLAELHPEDTTTSSAVTRVGHADLDGVAIVGMSCRFPGGVDSPEALWRLVRDEVDGVSVFPTDRGWHAEGPFAPEGGFIYDATTFDADLFGISPREAASMDPQQRVLLEAAWEVLERANIDPYSLRGTDTGVFVGASASGYGVGMNTATGSEGHYLTGTSSSVMSGRVAYTFGLEGPAVTVDTACSSSLVALHLATRALAAGECGMALVAGVAVMTSSDIFSEFSRQNGLAGDGRCKSFAGAADGTGWGEGVGALLIMPLAEAKRQGRDVLAVVRGSAVNSDGASNGLTAPNGPSQQRVIRSALAAAGLSVSDVDVVEGHGTGTRLGDPIEAQAVLATYGQGRDEPLWLGSLKSNIGHTQAASGMAGIMKMVMAMRHGVLPRTLHVDEPTPHVDWTTGAVELLTEARPWPAGRVRRAGVSAFGVSGTNAHVIIEQAPDSVAVEVRPAAVTPWVVSGKTETALDAQVASLATATEVSAADVAHTLAVGRASLAHRAVVLDGETVARGIAEPRRLGYLFTGQGSQRSGMGEELRAAFPVFAETYDAITARVPFGDDLDQTGNAQPALFALQVALFRLLESWGLAPDLVIGHSIGEIAAAHVAGVFSLDDACTLVAARARLMQALPRDGAMLAVEISEADLADAYPTGLPAGVDLAAINSDRSLVLSGDRRIVEQLNRSFVEQSRRTKALRVSHAFHSHHMDAMLAEFAEVAATVAYREPLIRILPTAGTRVDSAEYWVRQVRETVRFAAAVAGQDADFLELGPDGVLSALVEGPAAPVLRSGKAEVDTAVRAVAGVWARGAGVDWAAVIGGGAPTDLPTYPFQRQRFWLDTFPAIAESADDEHAFWAAVDHGDVSALAASLDLDQDTLDAVLPALTAWRRSRGDRSTVDSWRYRTTWTPIEGPERKTLGTWLAVACPQDVRDALRHHGAEVVELDLTGAETDRWSLAQQVLGEFDGVIAGTLDGPDPEYPDLPAALALPVLLIQALGDAGSAAPLWFVTRGAQSVGRTDRPVDPDQAALWGLGRVAALEFPARWGGLIDLPETLDSRAAERLVAALGGSEDQVAVRGSGVYARRLTRAAAGQAEPWRATGTVLITGGTGALAARAADLILARGADHLLLLSRSGPDAPRAQELQAKHGDRVTIKSCDIADHDELAEAIAGHAITAAFHTAGMVEAVPLGETGLGEFADVLRAKATGARNLHELLPSAHLVLFSSIAATWGSGNQSAYSAANAYLDGLAEHRRADGLPVTSVAWGPWAGDGMLVSEDAEEYLRRRGLAAMDPELAVAALAKALDHGDTTVTVADVDWSRFTPAFTTSRPSPLLTEFTEQAVAAEVRPVDPGDLLTLVRTSAATVLGHRDAEAIEPSRPFNDLGFDSLTAVELRDRLVAVTGLPLPATLVFDYPTANALADHLAGDLRAPEQVATSTDPNEPIAIIGMACRYPGGVSSPDDLWELVRSGGDGMGPFPIDRGWWLDGLYDPDPDNPASSHAHEGGFLYDVADFDAALFGVSPREAVAMDPQQRLLLEASWEAFEHSGINPLSLKGSSTGVFAGTNSHDYLSLLAEAPEGSEGYLATGSSASVVSGRVAYTFGLEGPAVTVDTACSSSLVALHMAVRALRGGECDMAVAGGVVVMSTPGVFTEFSRQNGVAPNGRCKSYADAADGTGWGEGVGVLVVERLSDARRNGHRVLAVVRGTAVNSDGASNGLTAPNGPSQQRVIRAALADAGLTTSDVDVVEGHGTGTRLGDPIEAQALLATYGQDRETPLWLGSVKSNIGHTQAASGVAGVIKMVQAMRHRLLPSTLHVDTPSSHVDWTAGAVRLLTEPVAWTDQGRPRRAGVSSFGVSGTNAHIVLESVSDTEARTPVERSNVPWVLSADSSEAVREQAERLSTVDAHPVDVAWTLATTRASLAHRAVAFGPEDLEALADGREPVGTARSAAPVFVFPGQGSQWIGMAVDLLDEPVFRDRIEECERALAPHVDWSLLDVLRGGDLDRVDVVQPVLWAVMVSLAQLWISAGVRPAAVLGHSQGEIAAAVVAGGLTLADGARVVALRAKAIAEILCSVEVPLSDVHRQWADTCGIDRVNGGMVSLAVSHTDAQRLIGCWSTLSIAAVNGPLSTVVSGDAEALDELLAVCADCDIRAKRIPVDYASHSAHVERVRERLLTDLAPITPVTGAIPFHSAVTAAPFDTAGLDARYWYDNLRDTVLFEQAASGLIDAGRTVFLEVSAHPVLTVGLQETLDAKDATGTVLATLRRDEPDRWLTALAEAFVAGVDVDWPAVLHGWGGRVVDLPTYAFQRRRYWPKPATSTDVTAAGLVDAAHPLLGAAVPLAGDDGTVWTGRLSLATHPWLADHAVGGSVLLPGTAFVDLALHVGAHIAELTLRTPLVLPERGAVHLQVRADGTDLTVHSRPETGGEWITHATATLSDKAVTPEIFTWPPTGEPLNAEGFYAALAETGYAYGPTFQGLTAAWKSGDDVYAEVELADAGSFGLHPALLDSALHAASLGGLLGGGTLLPFTWSGVTLHATGATALRVRISRLGADTIAVTATDPHGAPVITIDSLVLRPFTATRETESLFRVDWVPVATGDPVEYATMDNLTEVPANVLWSPTAVTPEEAAQEALIVAQDWSIDERFADARLVVLTHNAVGTAPGEDVRDLAGAAVHGLFRSAVSENPGRFAIVDIDDHPDSQAALGAALATDEPQVAIRRGQVLAARLARVTAPDLDPRPGTRLDVVGDRTIDNLAFVPDPSDVLGPNEVRVSMRAMGVNFRDVAITLGLVPDQQGMGTEGAGVVLEVGADVTDLAVGDRVFGVFTTCFGPEATTDRRALARMRPEWSFAEAASVPTPFLTAYYGLVDLGRMAEGDRVLVHAASGGVGMAAVQLVRHFGAEPFGTASPAKWAATGLDDTHLASSRSLSFEDRLRDATAGRGFDIVLNSLAGEYVDASLRLLADGGRFIEMGKTDIRAGLPGYQAFDLVEAGPERLGEILAEVLALFDRGALDLLPLTGWDLRQAPAAFRHIAGARHVGKNVLTLPAPIDRDGTVLITGGSGVLAGFLARHLVDVHGVRDVLLVSRSGNAPADMPEQARAVACDVTDRAALTALLADVRLTGIVHAAGVLDDGVLGSLTLERLATVLRPKVTAALLLDELTADHDLAFFVLYSSASATLGTAGQANYAAANAVLDALAQRRRARGLPAQSLAWGLWEQASGMTGHLDQSHKARAGGTISAAQGMALFDAALALPDAHLVPINLDLKAVHDIPPLLRGLVRPSAPTRAKAGAAKPVDLSDRLARLPEPEQRRTLQDIVRDHAAAVLGHGDTAAVGPERAFKELGFDSLTGVELRNRLAGATGLRLPATLVFDHPTPVDLADRLWGDLVGLSEPDAAAIADLDRLTATVAALPVGALTDSALADRLRALLETVTGGAGVAGRLESASADDVFDFIDKELGVS</sequence>
<feature type="domain" description="Carrier" evidence="15">
    <location>
        <begin position="2779"/>
        <end position="2854"/>
    </location>
</feature>
<dbReference type="SUPFAM" id="SSF55048">
    <property type="entry name" value="Probable ACP-binding domain of malonyl-CoA ACP transacylase"/>
    <property type="match status" value="3"/>
</dbReference>
<comment type="cofactor">
    <cofactor evidence="1">
        <name>pantetheine 4'-phosphate</name>
        <dbReference type="ChEBI" id="CHEBI:47942"/>
    </cofactor>
</comment>
<keyword evidence="3" id="KW-0597">Phosphoprotein</keyword>
<dbReference type="SMART" id="SM00825">
    <property type="entry name" value="PKS_KS"/>
    <property type="match status" value="3"/>
</dbReference>
<dbReference type="RefSeq" id="WP_285610630.1">
    <property type="nucleotide sequence ID" value="NZ_BSSD01000003.1"/>
</dbReference>
<comment type="pathway">
    <text evidence="11">Antibiotic biosynthesis; erythromycin biosynthesis.</text>
</comment>
<evidence type="ECO:0000256" key="14">
    <source>
        <dbReference type="PROSITE-ProRule" id="PRU01363"/>
    </source>
</evidence>
<evidence type="ECO:0000259" key="17">
    <source>
        <dbReference type="PROSITE" id="PS52019"/>
    </source>
</evidence>
<dbReference type="Pfam" id="PF14765">
    <property type="entry name" value="PS-DH"/>
    <property type="match status" value="1"/>
</dbReference>
<dbReference type="PROSITE" id="PS52019">
    <property type="entry name" value="PKS_MFAS_DH"/>
    <property type="match status" value="1"/>
</dbReference>
<dbReference type="Gene3D" id="1.10.1200.10">
    <property type="entry name" value="ACP-like"/>
    <property type="match status" value="3"/>
</dbReference>
<evidence type="ECO:0000256" key="4">
    <source>
        <dbReference type="ARBA" id="ARBA00022679"/>
    </source>
</evidence>
<dbReference type="SMART" id="SM00823">
    <property type="entry name" value="PKS_PP"/>
    <property type="match status" value="3"/>
</dbReference>
<dbReference type="InterPro" id="IPR049551">
    <property type="entry name" value="PKS_DH_C"/>
</dbReference>
<feature type="domain" description="Ketosynthase family 3 (KS3)" evidence="16">
    <location>
        <begin position="2867"/>
        <end position="3291"/>
    </location>
</feature>
<dbReference type="InterPro" id="IPR020841">
    <property type="entry name" value="PKS_Beta-ketoAc_synthase_dom"/>
</dbReference>
<dbReference type="Pfam" id="PF21089">
    <property type="entry name" value="PKS_DH_N"/>
    <property type="match status" value="1"/>
</dbReference>
<dbReference type="InterPro" id="IPR055123">
    <property type="entry name" value="SpnB-like_Rossmann"/>
</dbReference>
<dbReference type="CDD" id="cd08956">
    <property type="entry name" value="KR_3_FAS_SDR_x"/>
    <property type="match status" value="1"/>
</dbReference>
<dbReference type="PROSITE" id="PS01162">
    <property type="entry name" value="QOR_ZETA_CRYSTAL"/>
    <property type="match status" value="1"/>
</dbReference>
<dbReference type="Pfam" id="PF08990">
    <property type="entry name" value="Docking"/>
    <property type="match status" value="1"/>
</dbReference>
<dbReference type="InterPro" id="IPR032821">
    <property type="entry name" value="PKS_assoc"/>
</dbReference>
<evidence type="ECO:0000256" key="13">
    <source>
        <dbReference type="ARBA" id="ARBA00066981"/>
    </source>
</evidence>
<keyword evidence="6" id="KW-0045">Antibiotic biosynthesis</keyword>
<dbReference type="SUPFAM" id="SSF53901">
    <property type="entry name" value="Thiolase-like"/>
    <property type="match status" value="3"/>
</dbReference>
<dbReference type="Pfam" id="PF13602">
    <property type="entry name" value="ADH_zinc_N_2"/>
    <property type="match status" value="1"/>
</dbReference>
<comment type="caution">
    <text evidence="18">The sequence shown here is derived from an EMBL/GenBank/DDBJ whole genome shotgun (WGS) entry which is preliminary data.</text>
</comment>
<dbReference type="CDD" id="cd00833">
    <property type="entry name" value="PKS"/>
    <property type="match status" value="3"/>
</dbReference>
<dbReference type="Gene3D" id="3.40.366.10">
    <property type="entry name" value="Malonyl-Coenzyme A Acyl Carrier Protein, domain 2"/>
    <property type="match status" value="3"/>
</dbReference>
<dbReference type="InterPro" id="IPR049900">
    <property type="entry name" value="PKS_mFAS_DH"/>
</dbReference>
<dbReference type="InterPro" id="IPR018201">
    <property type="entry name" value="Ketoacyl_synth_AS"/>
</dbReference>
<dbReference type="Pfam" id="PF00698">
    <property type="entry name" value="Acyl_transf_1"/>
    <property type="match status" value="4"/>
</dbReference>
<feature type="domain" description="Ketosynthase family 3 (KS3)" evidence="16">
    <location>
        <begin position="33"/>
        <end position="456"/>
    </location>
</feature>
<dbReference type="SMART" id="SM01294">
    <property type="entry name" value="PKS_PP_betabranch"/>
    <property type="match status" value="3"/>
</dbReference>
<dbReference type="SMART" id="SM00829">
    <property type="entry name" value="PKS_ER"/>
    <property type="match status" value="1"/>
</dbReference>
<dbReference type="InterPro" id="IPR014043">
    <property type="entry name" value="Acyl_transferase_dom"/>
</dbReference>
<dbReference type="GO" id="GO:0031177">
    <property type="term" value="F:phosphopantetheine binding"/>
    <property type="evidence" value="ECO:0007669"/>
    <property type="project" value="InterPro"/>
</dbReference>
<evidence type="ECO:0000313" key="19">
    <source>
        <dbReference type="Proteomes" id="UP001165042"/>
    </source>
</evidence>
<dbReference type="PROSITE" id="PS00606">
    <property type="entry name" value="KS3_1"/>
    <property type="match status" value="3"/>
</dbReference>
<dbReference type="Pfam" id="PF00550">
    <property type="entry name" value="PP-binding"/>
    <property type="match status" value="3"/>
</dbReference>
<dbReference type="InterPro" id="IPR011032">
    <property type="entry name" value="GroES-like_sf"/>
</dbReference>
<dbReference type="InterPro" id="IPR014030">
    <property type="entry name" value="Ketoacyl_synth_N"/>
</dbReference>
<dbReference type="NCBIfam" id="NF045894">
    <property type="entry name" value="PKS_plus_SDR"/>
    <property type="match status" value="1"/>
</dbReference>
<dbReference type="CDD" id="cd05195">
    <property type="entry name" value="enoyl_red"/>
    <property type="match status" value="1"/>
</dbReference>
<accession>A0A9W6QNS3</accession>
<dbReference type="InterPro" id="IPR013154">
    <property type="entry name" value="ADH-like_N"/>
</dbReference>
<dbReference type="GO" id="GO:0016491">
    <property type="term" value="F:oxidoreductase activity"/>
    <property type="evidence" value="ECO:0007669"/>
    <property type="project" value="InterPro"/>
</dbReference>
<evidence type="ECO:0000256" key="10">
    <source>
        <dbReference type="ARBA" id="ARBA00060158"/>
    </source>
</evidence>
<dbReference type="EMBL" id="BSSD01000003">
    <property type="protein sequence ID" value="GLW91869.1"/>
    <property type="molecule type" value="Genomic_DNA"/>
</dbReference>
<feature type="domain" description="PKS/mFAS DH" evidence="17">
    <location>
        <begin position="3756"/>
        <end position="4008"/>
    </location>
</feature>
<gene>
    <name evidence="18" type="ORF">Aglo03_26850</name>
</gene>
<dbReference type="InterPro" id="IPR049552">
    <property type="entry name" value="PKS_DH_N"/>
</dbReference>
<dbReference type="InterPro" id="IPR014031">
    <property type="entry name" value="Ketoacyl_synth_C"/>
</dbReference>
<dbReference type="Pfam" id="PF08240">
    <property type="entry name" value="ADH_N"/>
    <property type="match status" value="1"/>
</dbReference>
<dbReference type="PANTHER" id="PTHR43775">
    <property type="entry name" value="FATTY ACID SYNTHASE"/>
    <property type="match status" value="1"/>
</dbReference>
<dbReference type="Gene3D" id="3.40.50.720">
    <property type="entry name" value="NAD(P)-binding Rossmann-like Domain"/>
    <property type="match status" value="5"/>
</dbReference>
<dbReference type="InterPro" id="IPR001227">
    <property type="entry name" value="Ac_transferase_dom_sf"/>
</dbReference>
<feature type="domain" description="Ketosynthase family 3 (KS3)" evidence="16">
    <location>
        <begin position="1465"/>
        <end position="1876"/>
    </location>
</feature>
<dbReference type="SUPFAM" id="SSF47336">
    <property type="entry name" value="ACP-like"/>
    <property type="match status" value="3"/>
</dbReference>
<dbReference type="Pfam" id="PF00109">
    <property type="entry name" value="ketoacyl-synt"/>
    <property type="match status" value="3"/>
</dbReference>
<evidence type="ECO:0000256" key="6">
    <source>
        <dbReference type="ARBA" id="ARBA00023194"/>
    </source>
</evidence>
<dbReference type="InterPro" id="IPR015083">
    <property type="entry name" value="NorB/c/GfsB-D-like_docking"/>
</dbReference>
<dbReference type="Gene3D" id="3.90.180.10">
    <property type="entry name" value="Medium-chain alcohol dehydrogenases, catalytic domain"/>
    <property type="match status" value="1"/>
</dbReference>
<evidence type="ECO:0000256" key="11">
    <source>
        <dbReference type="ARBA" id="ARBA00060622"/>
    </source>
</evidence>
<dbReference type="GO" id="GO:0004315">
    <property type="term" value="F:3-oxoacyl-[acyl-carrier-protein] synthase activity"/>
    <property type="evidence" value="ECO:0007669"/>
    <property type="project" value="InterPro"/>
</dbReference>
<evidence type="ECO:0000259" key="15">
    <source>
        <dbReference type="PROSITE" id="PS50075"/>
    </source>
</evidence>
<dbReference type="Pfam" id="PF22953">
    <property type="entry name" value="SpnB_Rossmann"/>
    <property type="match status" value="1"/>
</dbReference>
<dbReference type="InterPro" id="IPR020843">
    <property type="entry name" value="ER"/>
</dbReference>
<dbReference type="Pfam" id="PF18369">
    <property type="entry name" value="PKS_DE"/>
    <property type="match status" value="1"/>
</dbReference>
<dbReference type="Proteomes" id="UP001165042">
    <property type="component" value="Unassembled WGS sequence"/>
</dbReference>
<dbReference type="FunFam" id="3.40.47.10:FF:000019">
    <property type="entry name" value="Polyketide synthase type I"/>
    <property type="match status" value="3"/>
</dbReference>
<dbReference type="PROSITE" id="PS00012">
    <property type="entry name" value="PHOSPHOPANTETHEINE"/>
    <property type="match status" value="3"/>
</dbReference>
<feature type="domain" description="Carrier" evidence="15">
    <location>
        <begin position="4733"/>
        <end position="4808"/>
    </location>
</feature>
<dbReference type="InterPro" id="IPR041618">
    <property type="entry name" value="PKS_DE"/>
</dbReference>
<keyword evidence="4" id="KW-0808">Transferase</keyword>
<dbReference type="Pfam" id="PF02801">
    <property type="entry name" value="Ketoacyl-synt_C"/>
    <property type="match status" value="3"/>
</dbReference>
<evidence type="ECO:0000256" key="5">
    <source>
        <dbReference type="ARBA" id="ARBA00022737"/>
    </source>
</evidence>
<dbReference type="InterPro" id="IPR013968">
    <property type="entry name" value="PKS_KR"/>
</dbReference>
<dbReference type="SUPFAM" id="SSF52151">
    <property type="entry name" value="FabD/lysophospholipase-like"/>
    <property type="match status" value="3"/>
</dbReference>
<protein>
    <recommendedName>
        <fullName evidence="13">6-deoxyerythronolide-B synthase</fullName>
        <ecNumber evidence="13">2.3.1.94</ecNumber>
    </recommendedName>
</protein>
<dbReference type="GO" id="GO:0047879">
    <property type="term" value="F:erythronolide synthase activity"/>
    <property type="evidence" value="ECO:0007669"/>
    <property type="project" value="UniProtKB-EC"/>
</dbReference>
<dbReference type="InterPro" id="IPR020807">
    <property type="entry name" value="PKS_DH"/>
</dbReference>
<keyword evidence="5" id="KW-0677">Repeat</keyword>
<dbReference type="Gene3D" id="1.10.287.1960">
    <property type="match status" value="1"/>
</dbReference>
<feature type="active site" description="Proton donor; for dehydratase activity" evidence="14">
    <location>
        <position position="3932"/>
    </location>
</feature>
<dbReference type="SUPFAM" id="SSF50129">
    <property type="entry name" value="GroES-like"/>
    <property type="match status" value="1"/>
</dbReference>
<dbReference type="InterPro" id="IPR020806">
    <property type="entry name" value="PKS_PP-bd"/>
</dbReference>
<dbReference type="CDD" id="cd08952">
    <property type="entry name" value="KR_1_SDR_x"/>
    <property type="match status" value="2"/>
</dbReference>
<evidence type="ECO:0000256" key="2">
    <source>
        <dbReference type="ARBA" id="ARBA00022450"/>
    </source>
</evidence>
<dbReference type="InterPro" id="IPR036736">
    <property type="entry name" value="ACP-like_sf"/>
</dbReference>
<keyword evidence="19" id="KW-1185">Reference proteome</keyword>
<dbReference type="InterPro" id="IPR009081">
    <property type="entry name" value="PP-bd_ACP"/>
</dbReference>
<evidence type="ECO:0000313" key="18">
    <source>
        <dbReference type="EMBL" id="GLW91869.1"/>
    </source>
</evidence>
<dbReference type="SMART" id="SM00822">
    <property type="entry name" value="PKS_KR"/>
    <property type="match status" value="3"/>
</dbReference>
<dbReference type="InterPro" id="IPR016035">
    <property type="entry name" value="Acyl_Trfase/lysoPLipase"/>
</dbReference>
<feature type="region of interest" description="N-terminal hotdog fold" evidence="14">
    <location>
        <begin position="3756"/>
        <end position="3867"/>
    </location>
</feature>
<dbReference type="SMART" id="SM00827">
    <property type="entry name" value="PKS_AT"/>
    <property type="match status" value="3"/>
</dbReference>
<dbReference type="FunFam" id="3.40.366.10:FF:000002">
    <property type="entry name" value="Probable polyketide synthase 2"/>
    <property type="match status" value="1"/>
</dbReference>
<dbReference type="Pfam" id="PF08659">
    <property type="entry name" value="KR"/>
    <property type="match status" value="3"/>
</dbReference>
<dbReference type="GO" id="GO:0004312">
    <property type="term" value="F:fatty acid synthase activity"/>
    <property type="evidence" value="ECO:0007669"/>
    <property type="project" value="TreeGrafter"/>
</dbReference>
<evidence type="ECO:0000256" key="1">
    <source>
        <dbReference type="ARBA" id="ARBA00001957"/>
    </source>
</evidence>
<dbReference type="InterPro" id="IPR057326">
    <property type="entry name" value="KR_dom"/>
</dbReference>
<dbReference type="SUPFAM" id="SSF51735">
    <property type="entry name" value="NAD(P)-binding Rossmann-fold domains"/>
    <property type="match status" value="7"/>
</dbReference>
<evidence type="ECO:0000259" key="16">
    <source>
        <dbReference type="PROSITE" id="PS52004"/>
    </source>
</evidence>
<dbReference type="PROSITE" id="PS50075">
    <property type="entry name" value="CARRIER"/>
    <property type="match status" value="3"/>
</dbReference>
<dbReference type="Gene3D" id="3.30.70.250">
    <property type="entry name" value="Malonyl-CoA ACP transacylase, ACP-binding"/>
    <property type="match status" value="1"/>
</dbReference>
<evidence type="ECO:0000256" key="9">
    <source>
        <dbReference type="ARBA" id="ARBA00052442"/>
    </source>
</evidence>
<name>A0A9W6QNS3_9PSEU</name>
<keyword evidence="2" id="KW-0596">Phosphopantetheine</keyword>
<dbReference type="InterPro" id="IPR002364">
    <property type="entry name" value="Quin_OxRdtase/zeta-crystal_CS"/>
</dbReference>
<proteinExistence type="predicted"/>
<dbReference type="Gene3D" id="3.40.47.10">
    <property type="match status" value="3"/>
</dbReference>
<comment type="catalytic activity">
    <reaction evidence="9">
        <text>6 (S)-methylmalonyl-CoA + propanoyl-CoA + 6 NADPH + 12 H(+) = 6-deoxyerythronolide B + 6 CO2 + 6 NADP(+) + 7 CoA + H2O</text>
        <dbReference type="Rhea" id="RHEA:23068"/>
        <dbReference type="ChEBI" id="CHEBI:15377"/>
        <dbReference type="ChEBI" id="CHEBI:15378"/>
        <dbReference type="ChEBI" id="CHEBI:16089"/>
        <dbReference type="ChEBI" id="CHEBI:16526"/>
        <dbReference type="ChEBI" id="CHEBI:57287"/>
        <dbReference type="ChEBI" id="CHEBI:57327"/>
        <dbReference type="ChEBI" id="CHEBI:57392"/>
        <dbReference type="ChEBI" id="CHEBI:57783"/>
        <dbReference type="ChEBI" id="CHEBI:58349"/>
        <dbReference type="EC" id="2.3.1.94"/>
    </reaction>
</comment>
<dbReference type="Gene3D" id="3.10.129.110">
    <property type="entry name" value="Polyketide synthase dehydratase"/>
    <property type="match status" value="1"/>
</dbReference>
<evidence type="ECO:0000256" key="8">
    <source>
        <dbReference type="ARBA" id="ARBA00023315"/>
    </source>
</evidence>
<reference evidence="18" key="1">
    <citation type="submission" date="2023-02" db="EMBL/GenBank/DDBJ databases">
        <title>Actinokineospora globicatena NBRC 15670.</title>
        <authorList>
            <person name="Ichikawa N."/>
            <person name="Sato H."/>
            <person name="Tonouchi N."/>
        </authorList>
    </citation>
    <scope>NUCLEOTIDE SEQUENCE</scope>
    <source>
        <strain evidence="18">NBRC 15670</strain>
    </source>
</reference>
<feature type="domain" description="Carrier" evidence="15">
    <location>
        <begin position="1370"/>
        <end position="1446"/>
    </location>
</feature>
<dbReference type="InterPro" id="IPR016036">
    <property type="entry name" value="Malonyl_transacylase_ACP-bd"/>
</dbReference>
<dbReference type="InterPro" id="IPR016039">
    <property type="entry name" value="Thiolase-like"/>
</dbReference>
<feature type="region of interest" description="C-terminal hotdog fold" evidence="14">
    <location>
        <begin position="3876"/>
        <end position="4008"/>
    </location>
</feature>
<dbReference type="PROSITE" id="PS52004">
    <property type="entry name" value="KS3_2"/>
    <property type="match status" value="3"/>
</dbReference>
<dbReference type="Pfam" id="PF16197">
    <property type="entry name" value="KAsynt_C_assoc"/>
    <property type="match status" value="3"/>
</dbReference>
<evidence type="ECO:0000256" key="12">
    <source>
        <dbReference type="ARBA" id="ARBA00063272"/>
    </source>
</evidence>
<dbReference type="Gene3D" id="6.10.140.1830">
    <property type="match status" value="1"/>
</dbReference>
<dbReference type="Gene3D" id="3.30.70.3290">
    <property type="match status" value="3"/>
</dbReference>
<dbReference type="InterPro" id="IPR042104">
    <property type="entry name" value="PKS_dehydratase_sf"/>
</dbReference>
<comment type="function">
    <text evidence="10">Involved in the biosynthesis of antibiotic erythromycin via the biosynthesis of its aglycone precursor, 6-deoxyerythronolide B (6-dEB).</text>
</comment>
<evidence type="ECO:0000256" key="7">
    <source>
        <dbReference type="ARBA" id="ARBA00023268"/>
    </source>
</evidence>
<dbReference type="SMART" id="SM00826">
    <property type="entry name" value="PKS_DH"/>
    <property type="match status" value="1"/>
</dbReference>
<organism evidence="18 19">
    <name type="scientific">Actinokineospora globicatena</name>
    <dbReference type="NCBI Taxonomy" id="103729"/>
    <lineage>
        <taxon>Bacteria</taxon>
        <taxon>Bacillati</taxon>
        <taxon>Actinomycetota</taxon>
        <taxon>Actinomycetes</taxon>
        <taxon>Pseudonocardiales</taxon>
        <taxon>Pseudonocardiaceae</taxon>
        <taxon>Actinokineospora</taxon>
    </lineage>
</organism>
<dbReference type="InterPro" id="IPR050091">
    <property type="entry name" value="PKS_NRPS_Biosynth_Enz"/>
</dbReference>
<dbReference type="GO" id="GO:0006633">
    <property type="term" value="P:fatty acid biosynthetic process"/>
    <property type="evidence" value="ECO:0007669"/>
    <property type="project" value="InterPro"/>
</dbReference>
<comment type="subunit">
    <text evidence="12">Homodimer. Erythronolide synthase is composed of EryAI, EryAII and EryAIII multimodular (2 modules) polypeptides each coding for a functional synthase subunit which participates in 2 of the six FAS-like elongation steps required for formation of the polyketide. Module 1, 2, 3, 4, 5, and 6 participating in biosynthesis steps 1, 2, 3, 4, 5, and 6, respectively.</text>
</comment>
<keyword evidence="8" id="KW-0012">Acyltransferase</keyword>
<evidence type="ECO:0000256" key="3">
    <source>
        <dbReference type="ARBA" id="ARBA00022553"/>
    </source>
</evidence>
<dbReference type="InterPro" id="IPR036291">
    <property type="entry name" value="NAD(P)-bd_dom_sf"/>
</dbReference>
<dbReference type="PANTHER" id="PTHR43775:SF51">
    <property type="entry name" value="INACTIVE PHENOLPHTHIOCEROL SYNTHESIS POLYKETIDE SYNTHASE TYPE I PKS1-RELATED"/>
    <property type="match status" value="1"/>
</dbReference>
<keyword evidence="7" id="KW-0511">Multifunctional enzyme</keyword>